<evidence type="ECO:0000313" key="3">
    <source>
        <dbReference type="Proteomes" id="UP001195769"/>
    </source>
</evidence>
<dbReference type="AlphaFoldDB" id="A0AAD4DVM3"/>
<evidence type="ECO:0008006" key="4">
    <source>
        <dbReference type="Google" id="ProtNLM"/>
    </source>
</evidence>
<dbReference type="EMBL" id="JABBWK010000073">
    <property type="protein sequence ID" value="KAG1894910.1"/>
    <property type="molecule type" value="Genomic_DNA"/>
</dbReference>
<feature type="transmembrane region" description="Helical" evidence="1">
    <location>
        <begin position="172"/>
        <end position="193"/>
    </location>
</feature>
<organism evidence="2 3">
    <name type="scientific">Suillus fuscotomentosus</name>
    <dbReference type="NCBI Taxonomy" id="1912939"/>
    <lineage>
        <taxon>Eukaryota</taxon>
        <taxon>Fungi</taxon>
        <taxon>Dikarya</taxon>
        <taxon>Basidiomycota</taxon>
        <taxon>Agaricomycotina</taxon>
        <taxon>Agaricomycetes</taxon>
        <taxon>Agaricomycetidae</taxon>
        <taxon>Boletales</taxon>
        <taxon>Suillineae</taxon>
        <taxon>Suillaceae</taxon>
        <taxon>Suillus</taxon>
    </lineage>
</organism>
<keyword evidence="1" id="KW-1133">Transmembrane helix</keyword>
<protein>
    <recommendedName>
        <fullName evidence="4">MARVEL domain-containing protein</fullName>
    </recommendedName>
</protein>
<keyword evidence="1" id="KW-0472">Membrane</keyword>
<dbReference type="Proteomes" id="UP001195769">
    <property type="component" value="Unassembled WGS sequence"/>
</dbReference>
<keyword evidence="1" id="KW-0812">Transmembrane</keyword>
<feature type="transmembrane region" description="Helical" evidence="1">
    <location>
        <begin position="99"/>
        <end position="117"/>
    </location>
</feature>
<dbReference type="RefSeq" id="XP_041220486.1">
    <property type="nucleotide sequence ID" value="XM_041362869.1"/>
</dbReference>
<accession>A0AAD4DVM3</accession>
<name>A0AAD4DVM3_9AGAM</name>
<keyword evidence="3" id="KW-1185">Reference proteome</keyword>
<dbReference type="GeneID" id="64657167"/>
<sequence>MSQLRSQLQNLHNPRPQYLVINTNPCPSQLNSLPHTMALDTHRRMGHLHHHWRTPWILVVSSLIIFCSIIVLSISAWLTSRFTAYHNYFSLAERDRTRFLLFTSAWTIVFSSLYMIFSSCLPGSVLGSVLFLTWLFWTAGATSMTTALSGALDRKTQGNFVYLVQLNALEGFAWVTEALVTFVLLAALIRSILTARRHGMRRPLAA</sequence>
<feature type="transmembrane region" description="Helical" evidence="1">
    <location>
        <begin position="56"/>
        <end position="79"/>
    </location>
</feature>
<gene>
    <name evidence="2" type="ORF">F5891DRAFT_1060422</name>
</gene>
<reference evidence="2" key="1">
    <citation type="journal article" date="2020" name="New Phytol.">
        <title>Comparative genomics reveals dynamic genome evolution in host specialist ectomycorrhizal fungi.</title>
        <authorList>
            <person name="Lofgren L.A."/>
            <person name="Nguyen N.H."/>
            <person name="Vilgalys R."/>
            <person name="Ruytinx J."/>
            <person name="Liao H.L."/>
            <person name="Branco S."/>
            <person name="Kuo A."/>
            <person name="LaButti K."/>
            <person name="Lipzen A."/>
            <person name="Andreopoulos W."/>
            <person name="Pangilinan J."/>
            <person name="Riley R."/>
            <person name="Hundley H."/>
            <person name="Na H."/>
            <person name="Barry K."/>
            <person name="Grigoriev I.V."/>
            <person name="Stajich J.E."/>
            <person name="Kennedy P.G."/>
        </authorList>
    </citation>
    <scope>NUCLEOTIDE SEQUENCE</scope>
    <source>
        <strain evidence="2">FC203</strain>
    </source>
</reference>
<comment type="caution">
    <text evidence="2">The sequence shown here is derived from an EMBL/GenBank/DDBJ whole genome shotgun (WGS) entry which is preliminary data.</text>
</comment>
<proteinExistence type="predicted"/>
<feature type="transmembrane region" description="Helical" evidence="1">
    <location>
        <begin position="129"/>
        <end position="152"/>
    </location>
</feature>
<evidence type="ECO:0000313" key="2">
    <source>
        <dbReference type="EMBL" id="KAG1894910.1"/>
    </source>
</evidence>
<evidence type="ECO:0000256" key="1">
    <source>
        <dbReference type="SAM" id="Phobius"/>
    </source>
</evidence>